<evidence type="ECO:0000259" key="3">
    <source>
        <dbReference type="PROSITE" id="PS50186"/>
    </source>
</evidence>
<dbReference type="InterPro" id="IPR058855">
    <property type="entry name" value="RGS1/SST2-like_Fungal-DR"/>
</dbReference>
<dbReference type="PROSITE" id="PS50186">
    <property type="entry name" value="DEP"/>
    <property type="match status" value="1"/>
</dbReference>
<dbReference type="PROSITE" id="PS50132">
    <property type="entry name" value="RGS"/>
    <property type="match status" value="1"/>
</dbReference>
<feature type="domain" description="RGS" evidence="2">
    <location>
        <begin position="384"/>
        <end position="584"/>
    </location>
</feature>
<accession>A0A0L0P901</accession>
<dbReference type="VEuPathDB" id="FungiDB:CJJ09_000043"/>
<dbReference type="InterPro" id="IPR044926">
    <property type="entry name" value="RGS_subdomain_2"/>
</dbReference>
<dbReference type="InterPro" id="IPR036390">
    <property type="entry name" value="WH_DNA-bd_sf"/>
</dbReference>
<dbReference type="InterPro" id="IPR036305">
    <property type="entry name" value="RGS_sf"/>
</dbReference>
<dbReference type="SUPFAM" id="SSF46785">
    <property type="entry name" value="Winged helix' DNA-binding domain"/>
    <property type="match status" value="1"/>
</dbReference>
<organism evidence="4 5">
    <name type="scientific">Candidozyma auris</name>
    <name type="common">Yeast</name>
    <name type="synonym">Candida auris</name>
    <dbReference type="NCBI Taxonomy" id="498019"/>
    <lineage>
        <taxon>Eukaryota</taxon>
        <taxon>Fungi</taxon>
        <taxon>Dikarya</taxon>
        <taxon>Ascomycota</taxon>
        <taxon>Saccharomycotina</taxon>
        <taxon>Pichiomycetes</taxon>
        <taxon>Metschnikowiaceae</taxon>
        <taxon>Candidozyma</taxon>
    </lineage>
</organism>
<dbReference type="Pfam" id="PF25889">
    <property type="entry name" value="WHD_Fungal_DR"/>
    <property type="match status" value="1"/>
</dbReference>
<dbReference type="VEuPathDB" id="FungiDB:QG37_00067"/>
<dbReference type="AlphaFoldDB" id="A0A0L0P901"/>
<dbReference type="PANTHER" id="PTHR10845">
    <property type="entry name" value="REGULATOR OF G PROTEIN SIGNALING"/>
    <property type="match status" value="1"/>
</dbReference>
<dbReference type="CDD" id="cd04450">
    <property type="entry name" value="DEP_RGS7-like"/>
    <property type="match status" value="1"/>
</dbReference>
<dbReference type="SUPFAM" id="SSF48097">
    <property type="entry name" value="Regulator of G-protein signaling, RGS"/>
    <property type="match status" value="1"/>
</dbReference>
<comment type="caution">
    <text evidence="4">The sequence shown here is derived from an EMBL/GenBank/DDBJ whole genome shotgun (WGS) entry which is preliminary data.</text>
</comment>
<dbReference type="SMART" id="SM00315">
    <property type="entry name" value="RGS"/>
    <property type="match status" value="1"/>
</dbReference>
<reference evidence="5" key="1">
    <citation type="journal article" date="2015" name="BMC Genomics">
        <title>Draft genome of a commonly misdiagnosed multidrug resistant pathogen Candida auris.</title>
        <authorList>
            <person name="Chatterjee S."/>
            <person name="Alampalli S.V."/>
            <person name="Nageshan R.K."/>
            <person name="Chettiar S.T."/>
            <person name="Joshi S."/>
            <person name="Tatu U.S."/>
        </authorList>
    </citation>
    <scope>NUCLEOTIDE SEQUENCE [LARGE SCALE GENOMIC DNA]</scope>
    <source>
        <strain evidence="5">6684</strain>
    </source>
</reference>
<protein>
    <submittedName>
        <fullName evidence="4">Uncharacterized protein</fullName>
    </submittedName>
</protein>
<dbReference type="Gene3D" id="1.10.10.10">
    <property type="entry name" value="Winged helix-like DNA-binding domain superfamily/Winged helix DNA-binding domain"/>
    <property type="match status" value="1"/>
</dbReference>
<name>A0A0L0P901_CANAR</name>
<proteinExistence type="predicted"/>
<evidence type="ECO:0000313" key="4">
    <source>
        <dbReference type="EMBL" id="KNE02695.1"/>
    </source>
</evidence>
<sequence>MLESLSSDDIGHFTQEVKKIDLATRKNLSNIFESLILSLDLRDNSEKSKYLLFGKQHPPFSFSVDDALNKLSNLRLDIEVKVARTTITYSMKQGLAFDLLKQFFEAKLIHYPNSRTETKLERHGILQITPKGTAMVCAFCQSIGMPSKAIPSVVKSAFNSMELFNLERSSVNQNILCSEYLVKMLFSWVMGPVPNVWSVDRQPDPISCVYYETGSDGEYDFFSADEHRSQNGDGSTKESVISPFHHRYFTNPESDSHVQYYVSNTGVRLFKQKVFLNNDKKVVVDYCVSGKAIVQWLCDCTSVRNAAEAVSIGDLFIERGLLRQITVDKQRFLNDRNAFYILTEQGSVACKWSAKTKRKNLTNNFPLLDIHPSGFSTSQFDGPTLKDIIKDPGLRILFKMHMQKERCVENVDAYILLVNFGDLVQQVFKLHKYYQALEDGPRKSKVFNAISFHMNSFFSKAFQLYSAYISADLQFDLNIDYKLRQDAHRLLTFDGPLLPTIDHMMTPMTDKLFFGDQDLSQIAQPLTPPVDANHVIIESDLVKNVALVRDIHRVFLKIADSIFRLMEIDSYPKFIKSDAFLDAVAHV</sequence>
<dbReference type="Gene3D" id="1.10.167.10">
    <property type="entry name" value="Regulator of G-protein Signalling 4, domain 2"/>
    <property type="match status" value="1"/>
</dbReference>
<dbReference type="SMART" id="SM00049">
    <property type="entry name" value="DEP"/>
    <property type="match status" value="1"/>
</dbReference>
<dbReference type="VEuPathDB" id="FungiDB:CJI96_0002587"/>
<evidence type="ECO:0000256" key="1">
    <source>
        <dbReference type="ARBA" id="ARBA00022700"/>
    </source>
</evidence>
<dbReference type="EMBL" id="LGST01000002">
    <property type="protein sequence ID" value="KNE02695.1"/>
    <property type="molecule type" value="Genomic_DNA"/>
</dbReference>
<dbReference type="InterPro" id="IPR000591">
    <property type="entry name" value="DEP_dom"/>
</dbReference>
<keyword evidence="1" id="KW-0734">Signal transduction inhibitor</keyword>
<dbReference type="PANTHER" id="PTHR10845:SF192">
    <property type="entry name" value="DOUBLE HIT, ISOFORM B"/>
    <property type="match status" value="1"/>
</dbReference>
<dbReference type="GO" id="GO:0009968">
    <property type="term" value="P:negative regulation of signal transduction"/>
    <property type="evidence" value="ECO:0007669"/>
    <property type="project" value="UniProtKB-KW"/>
</dbReference>
<gene>
    <name evidence="4" type="ORF">QG37_00067</name>
</gene>
<dbReference type="VEuPathDB" id="FungiDB:B9J08_003893"/>
<dbReference type="InterPro" id="IPR036388">
    <property type="entry name" value="WH-like_DNA-bd_sf"/>
</dbReference>
<dbReference type="VEuPathDB" id="FungiDB:CJJ07_000811"/>
<dbReference type="GO" id="GO:0035556">
    <property type="term" value="P:intracellular signal transduction"/>
    <property type="evidence" value="ECO:0007669"/>
    <property type="project" value="InterPro"/>
</dbReference>
<feature type="domain" description="DEP" evidence="3">
    <location>
        <begin position="263"/>
        <end position="344"/>
    </location>
</feature>
<dbReference type="Pfam" id="PF00610">
    <property type="entry name" value="DEP"/>
    <property type="match status" value="1"/>
</dbReference>
<dbReference type="VEuPathDB" id="FungiDB:CJI97_004128"/>
<dbReference type="Proteomes" id="UP000037122">
    <property type="component" value="Unassembled WGS sequence"/>
</dbReference>
<evidence type="ECO:0000313" key="5">
    <source>
        <dbReference type="Proteomes" id="UP000037122"/>
    </source>
</evidence>
<evidence type="ECO:0000259" key="2">
    <source>
        <dbReference type="PROSITE" id="PS50132"/>
    </source>
</evidence>
<dbReference type="InterPro" id="IPR016137">
    <property type="entry name" value="RGS"/>
</dbReference>